<feature type="non-terminal residue" evidence="6">
    <location>
        <position position="266"/>
    </location>
</feature>
<keyword evidence="2" id="KW-0812">Transmembrane</keyword>
<evidence type="ECO:0000256" key="1">
    <source>
        <dbReference type="ARBA" id="ARBA00022475"/>
    </source>
</evidence>
<protein>
    <submittedName>
        <fullName evidence="6">VWA domain-containing protein</fullName>
    </submittedName>
</protein>
<dbReference type="EMBL" id="DRNO01000121">
    <property type="protein sequence ID" value="HFC03580.1"/>
    <property type="molecule type" value="Genomic_DNA"/>
</dbReference>
<dbReference type="SMART" id="SM00327">
    <property type="entry name" value="VWA"/>
    <property type="match status" value="1"/>
</dbReference>
<dbReference type="Pfam" id="PF00092">
    <property type="entry name" value="VWA"/>
    <property type="match status" value="1"/>
</dbReference>
<keyword evidence="4" id="KW-0472">Membrane</keyword>
<dbReference type="SUPFAM" id="SSF53300">
    <property type="entry name" value="vWA-like"/>
    <property type="match status" value="1"/>
</dbReference>
<evidence type="ECO:0000256" key="2">
    <source>
        <dbReference type="ARBA" id="ARBA00022692"/>
    </source>
</evidence>
<dbReference type="InterPro" id="IPR036465">
    <property type="entry name" value="vWFA_dom_sf"/>
</dbReference>
<dbReference type="InterPro" id="IPR002035">
    <property type="entry name" value="VWF_A"/>
</dbReference>
<dbReference type="Proteomes" id="UP000885722">
    <property type="component" value="Unassembled WGS sequence"/>
</dbReference>
<dbReference type="PROSITE" id="PS50234">
    <property type="entry name" value="VWFA"/>
    <property type="match status" value="1"/>
</dbReference>
<proteinExistence type="predicted"/>
<evidence type="ECO:0000256" key="4">
    <source>
        <dbReference type="ARBA" id="ARBA00023136"/>
    </source>
</evidence>
<keyword evidence="1" id="KW-1003">Cell membrane</keyword>
<dbReference type="PANTHER" id="PTHR22550">
    <property type="entry name" value="SPORE GERMINATION PROTEIN"/>
    <property type="match status" value="1"/>
</dbReference>
<organism evidence="6">
    <name type="scientific">Nitratifractor salsuginis</name>
    <dbReference type="NCBI Taxonomy" id="269261"/>
    <lineage>
        <taxon>Bacteria</taxon>
        <taxon>Pseudomonadati</taxon>
        <taxon>Campylobacterota</taxon>
        <taxon>Epsilonproteobacteria</taxon>
        <taxon>Campylobacterales</taxon>
        <taxon>Sulfurovaceae</taxon>
        <taxon>Nitratifractor</taxon>
    </lineage>
</organism>
<feature type="domain" description="VWFA" evidence="5">
    <location>
        <begin position="82"/>
        <end position="250"/>
    </location>
</feature>
<sequence length="266" mass="30048">MIHFAAPWVFALLPLYWWCERRCFPAFPTLRLSNARFLRQAAGGLGSRERWIRWTIVVLMITALADPVTEKVRTLHNAKGYSVALLLDASYSMREGDRFETAKNVLADFIRRRPYDRMALEVFGDRARLAAPMSYDKSGLETILKHLRPGVAGGRDTALYEALFAAADLFDKEPKNNRVAILLTDGIDTVGSVPLETAIRRVKEAGIRVYTIGVGDDFRRQVLKRIATETGGAFFDASDPKELASIYARIDRLEKSSIETFRSTER</sequence>
<dbReference type="InterPro" id="IPR050768">
    <property type="entry name" value="UPF0353/GerABKA_families"/>
</dbReference>
<dbReference type="AlphaFoldDB" id="A0A7V2SJE4"/>
<accession>A0A7V2SJE4</accession>
<evidence type="ECO:0000256" key="3">
    <source>
        <dbReference type="ARBA" id="ARBA00022989"/>
    </source>
</evidence>
<name>A0A7V2SJE4_9BACT</name>
<comment type="caution">
    <text evidence="6">The sequence shown here is derived from an EMBL/GenBank/DDBJ whole genome shotgun (WGS) entry which is preliminary data.</text>
</comment>
<reference evidence="6" key="1">
    <citation type="journal article" date="2020" name="mSystems">
        <title>Genome- and Community-Level Interaction Insights into Carbon Utilization and Element Cycling Functions of Hydrothermarchaeota in Hydrothermal Sediment.</title>
        <authorList>
            <person name="Zhou Z."/>
            <person name="Liu Y."/>
            <person name="Xu W."/>
            <person name="Pan J."/>
            <person name="Luo Z.H."/>
            <person name="Li M."/>
        </authorList>
    </citation>
    <scope>NUCLEOTIDE SEQUENCE [LARGE SCALE GENOMIC DNA]</scope>
    <source>
        <strain evidence="6">HyVt-513</strain>
    </source>
</reference>
<evidence type="ECO:0000259" key="5">
    <source>
        <dbReference type="PROSITE" id="PS50234"/>
    </source>
</evidence>
<dbReference type="PANTHER" id="PTHR22550:SF5">
    <property type="entry name" value="LEUCINE ZIPPER PROTEIN 4"/>
    <property type="match status" value="1"/>
</dbReference>
<keyword evidence="3" id="KW-1133">Transmembrane helix</keyword>
<gene>
    <name evidence="6" type="ORF">ENJ74_01785</name>
</gene>
<dbReference type="Gene3D" id="3.40.50.410">
    <property type="entry name" value="von Willebrand factor, type A domain"/>
    <property type="match status" value="1"/>
</dbReference>
<evidence type="ECO:0000313" key="6">
    <source>
        <dbReference type="EMBL" id="HFC03580.1"/>
    </source>
</evidence>